<feature type="transmembrane region" description="Helical" evidence="7">
    <location>
        <begin position="143"/>
        <end position="160"/>
    </location>
</feature>
<sequence>MQRDFLQSILKKDEVITILPFIKEQFIIQSMHHGELALRILFAGLLGAAIGFERKNRNKLAGVRTHAIVALGAALMMVVSKYGFPDVDKFDASRVASQIVSGVGFLGAGIIFVKNNTSVSGLTTAAGIWATAGVGMSMGAGQYFISTLSTVTILIMQVVFHRVRFLANEAFQEYFIIVLKKSDNAVKELEDYMTAEKIEIKSIKITKRDSDNLKVDFELLFPAGYDKTALINKLAEKENIVSVRG</sequence>
<dbReference type="Proteomes" id="UP000018227">
    <property type="component" value="Unassembled WGS sequence"/>
</dbReference>
<keyword evidence="5 7" id="KW-1133">Transmembrane helix</keyword>
<organism evidence="9 10">
    <name type="scientific">Catonella morbi ATCC 51271</name>
    <dbReference type="NCBI Taxonomy" id="592026"/>
    <lineage>
        <taxon>Bacteria</taxon>
        <taxon>Bacillati</taxon>
        <taxon>Bacillota</taxon>
        <taxon>Clostridia</taxon>
        <taxon>Lachnospirales</taxon>
        <taxon>Lachnospiraceae</taxon>
        <taxon>Catonella</taxon>
    </lineage>
</organism>
<feature type="domain" description="MgtC/SapB/SrpB/YhiD N-terminal" evidence="8">
    <location>
        <begin position="41"/>
        <end position="163"/>
    </location>
</feature>
<evidence type="ECO:0000313" key="10">
    <source>
        <dbReference type="Proteomes" id="UP000018227"/>
    </source>
</evidence>
<accession>V2Z4D8</accession>
<comment type="subcellular location">
    <subcellularLocation>
        <location evidence="1">Cell membrane</location>
        <topology evidence="1">Multi-pass membrane protein</topology>
    </subcellularLocation>
</comment>
<name>V2Z4D8_9FIRM</name>
<dbReference type="PANTHER" id="PTHR33778">
    <property type="entry name" value="PROTEIN MGTC"/>
    <property type="match status" value="1"/>
</dbReference>
<feature type="transmembrane region" description="Helical" evidence="7">
    <location>
        <begin position="65"/>
        <end position="83"/>
    </location>
</feature>
<dbReference type="EMBL" id="ACIL03000020">
    <property type="protein sequence ID" value="ESL01780.1"/>
    <property type="molecule type" value="Genomic_DNA"/>
</dbReference>
<dbReference type="PRINTS" id="PR01837">
    <property type="entry name" value="MGTCSAPBPROT"/>
</dbReference>
<evidence type="ECO:0000256" key="7">
    <source>
        <dbReference type="SAM" id="Phobius"/>
    </source>
</evidence>
<dbReference type="GO" id="GO:0005886">
    <property type="term" value="C:plasma membrane"/>
    <property type="evidence" value="ECO:0007669"/>
    <property type="project" value="UniProtKB-SubCell"/>
</dbReference>
<proteinExistence type="inferred from homology"/>
<evidence type="ECO:0000256" key="3">
    <source>
        <dbReference type="ARBA" id="ARBA00022475"/>
    </source>
</evidence>
<reference evidence="9 10" key="1">
    <citation type="submission" date="2013-06" db="EMBL/GenBank/DDBJ databases">
        <authorList>
            <person name="Weinstock G."/>
            <person name="Sodergren E."/>
            <person name="Clifton S."/>
            <person name="Fulton L."/>
            <person name="Fulton B."/>
            <person name="Courtney L."/>
            <person name="Fronick C."/>
            <person name="Harrison M."/>
            <person name="Strong C."/>
            <person name="Farmer C."/>
            <person name="Delahaunty K."/>
            <person name="Markovic C."/>
            <person name="Hall O."/>
            <person name="Minx P."/>
            <person name="Tomlinson C."/>
            <person name="Mitreva M."/>
            <person name="Nelson J."/>
            <person name="Hou S."/>
            <person name="Wollam A."/>
            <person name="Pepin K.H."/>
            <person name="Johnson M."/>
            <person name="Bhonagiri V."/>
            <person name="Nash W.E."/>
            <person name="Warren W."/>
            <person name="Chinwalla A."/>
            <person name="Mardis E.R."/>
            <person name="Wilson R.K."/>
        </authorList>
    </citation>
    <scope>NUCLEOTIDE SEQUENCE [LARGE SCALE GENOMIC DNA]</scope>
    <source>
        <strain evidence="9 10">ATCC 51271</strain>
    </source>
</reference>
<feature type="transmembrane region" description="Helical" evidence="7">
    <location>
        <begin position="95"/>
        <end position="112"/>
    </location>
</feature>
<evidence type="ECO:0000259" key="8">
    <source>
        <dbReference type="Pfam" id="PF02308"/>
    </source>
</evidence>
<keyword evidence="10" id="KW-1185">Reference proteome</keyword>
<evidence type="ECO:0000313" key="9">
    <source>
        <dbReference type="EMBL" id="ESL01780.1"/>
    </source>
</evidence>
<keyword evidence="3" id="KW-1003">Cell membrane</keyword>
<evidence type="ECO:0000256" key="5">
    <source>
        <dbReference type="ARBA" id="ARBA00022989"/>
    </source>
</evidence>
<dbReference type="HOGENOM" id="CLU_079292_0_1_9"/>
<feature type="transmembrane region" description="Helical" evidence="7">
    <location>
        <begin position="119"/>
        <end position="137"/>
    </location>
</feature>
<dbReference type="STRING" id="592026.GCWU0000282_003077"/>
<protein>
    <submittedName>
        <fullName evidence="9">SapB family protein</fullName>
    </submittedName>
</protein>
<dbReference type="PANTHER" id="PTHR33778:SF1">
    <property type="entry name" value="MAGNESIUM TRANSPORTER YHID-RELATED"/>
    <property type="match status" value="1"/>
</dbReference>
<keyword evidence="6 7" id="KW-0472">Membrane</keyword>
<keyword evidence="4 7" id="KW-0812">Transmembrane</keyword>
<evidence type="ECO:0000256" key="6">
    <source>
        <dbReference type="ARBA" id="ARBA00023136"/>
    </source>
</evidence>
<feature type="transmembrane region" description="Helical" evidence="7">
    <location>
        <begin position="36"/>
        <end position="53"/>
    </location>
</feature>
<comment type="caution">
    <text evidence="9">The sequence shown here is derived from an EMBL/GenBank/DDBJ whole genome shotgun (WGS) entry which is preliminary data.</text>
</comment>
<evidence type="ECO:0000256" key="4">
    <source>
        <dbReference type="ARBA" id="ARBA00022692"/>
    </source>
</evidence>
<dbReference type="InterPro" id="IPR003416">
    <property type="entry name" value="MgtC/SapB/SrpB/YhiD_fam"/>
</dbReference>
<evidence type="ECO:0000256" key="1">
    <source>
        <dbReference type="ARBA" id="ARBA00004651"/>
    </source>
</evidence>
<comment type="similarity">
    <text evidence="2">Belongs to the MgtC/SapB family.</text>
</comment>
<dbReference type="Pfam" id="PF02308">
    <property type="entry name" value="MgtC"/>
    <property type="match status" value="1"/>
</dbReference>
<evidence type="ECO:0000256" key="2">
    <source>
        <dbReference type="ARBA" id="ARBA00009298"/>
    </source>
</evidence>
<dbReference type="AlphaFoldDB" id="V2Z4D8"/>
<dbReference type="InterPro" id="IPR049177">
    <property type="entry name" value="MgtC_SapB_SrpB_YhiD_N"/>
</dbReference>
<dbReference type="eggNOG" id="COG1285">
    <property type="taxonomic scope" value="Bacteria"/>
</dbReference>
<gene>
    <name evidence="9" type="ORF">GCWU0000282_003077</name>
</gene>